<dbReference type="Pfam" id="PF00202">
    <property type="entry name" value="Aminotran_3"/>
    <property type="match status" value="1"/>
</dbReference>
<keyword evidence="5" id="KW-0055">Arginine biosynthesis</keyword>
<dbReference type="NCBIfam" id="NF002325">
    <property type="entry name" value="PRK01278.1"/>
    <property type="match status" value="1"/>
</dbReference>
<evidence type="ECO:0000256" key="4">
    <source>
        <dbReference type="ARBA" id="ARBA00022898"/>
    </source>
</evidence>
<evidence type="ECO:0000256" key="5">
    <source>
        <dbReference type="HAMAP-Rule" id="MF_01107"/>
    </source>
</evidence>
<keyword evidence="2 5" id="KW-0028">Amino-acid biosynthesis</keyword>
<feature type="binding site" evidence="5">
    <location>
        <position position="138"/>
    </location>
    <ligand>
        <name>pyridoxal 5'-phosphate</name>
        <dbReference type="ChEBI" id="CHEBI:597326"/>
    </ligand>
</feature>
<dbReference type="AlphaFoldDB" id="A0A926E5A5"/>
<evidence type="ECO:0000256" key="1">
    <source>
        <dbReference type="ARBA" id="ARBA00022576"/>
    </source>
</evidence>
<dbReference type="InterPro" id="IPR005814">
    <property type="entry name" value="Aminotrans_3"/>
</dbReference>
<dbReference type="PIRSF" id="PIRSF000521">
    <property type="entry name" value="Transaminase_4ab_Lys_Orn"/>
    <property type="match status" value="1"/>
</dbReference>
<dbReference type="EMBL" id="JACRSV010000002">
    <property type="protein sequence ID" value="MBC8559780.1"/>
    <property type="molecule type" value="Genomic_DNA"/>
</dbReference>
<name>A0A926E5A5_9FIRM</name>
<evidence type="ECO:0000313" key="7">
    <source>
        <dbReference type="Proteomes" id="UP000610760"/>
    </source>
</evidence>
<evidence type="ECO:0000313" key="6">
    <source>
        <dbReference type="EMBL" id="MBC8559780.1"/>
    </source>
</evidence>
<dbReference type="GO" id="GO:0006526">
    <property type="term" value="P:L-arginine biosynthetic process"/>
    <property type="evidence" value="ECO:0007669"/>
    <property type="project" value="UniProtKB-UniRule"/>
</dbReference>
<feature type="binding site" evidence="5">
    <location>
        <position position="281"/>
    </location>
    <ligand>
        <name>pyridoxal 5'-phosphate</name>
        <dbReference type="ChEBI" id="CHEBI:597326"/>
    </ligand>
</feature>
<reference evidence="6" key="1">
    <citation type="submission" date="2020-08" db="EMBL/GenBank/DDBJ databases">
        <title>Genome public.</title>
        <authorList>
            <person name="Liu C."/>
            <person name="Sun Q."/>
        </authorList>
    </citation>
    <scope>NUCLEOTIDE SEQUENCE</scope>
    <source>
        <strain evidence="6">NSJ-33</strain>
    </source>
</reference>
<feature type="binding site" evidence="5">
    <location>
        <position position="280"/>
    </location>
    <ligand>
        <name>N(2)-acetyl-L-ornithine</name>
        <dbReference type="ChEBI" id="CHEBI:57805"/>
    </ligand>
</feature>
<dbReference type="InterPro" id="IPR049704">
    <property type="entry name" value="Aminotrans_3_PPA_site"/>
</dbReference>
<dbReference type="PROSITE" id="PS00600">
    <property type="entry name" value="AA_TRANSFER_CLASS_3"/>
    <property type="match status" value="1"/>
</dbReference>
<comment type="cofactor">
    <cofactor evidence="5">
        <name>pyridoxal 5'-phosphate</name>
        <dbReference type="ChEBI" id="CHEBI:597326"/>
    </cofactor>
    <text evidence="5">Binds 1 pyridoxal phosphate per subunit.</text>
</comment>
<comment type="caution">
    <text evidence="6">The sequence shown here is derived from an EMBL/GenBank/DDBJ whole genome shotgun (WGS) entry which is preliminary data.</text>
</comment>
<keyword evidence="5" id="KW-0963">Cytoplasm</keyword>
<dbReference type="Proteomes" id="UP000610760">
    <property type="component" value="Unassembled WGS sequence"/>
</dbReference>
<dbReference type="SUPFAM" id="SSF53383">
    <property type="entry name" value="PLP-dependent transferases"/>
    <property type="match status" value="1"/>
</dbReference>
<dbReference type="HAMAP" id="MF_01107">
    <property type="entry name" value="ArgD_aminotrans_3"/>
    <property type="match status" value="1"/>
</dbReference>
<keyword evidence="7" id="KW-1185">Reference proteome</keyword>
<comment type="similarity">
    <text evidence="5">Belongs to the class-III pyridoxal-phosphate-dependent aminotransferase family. ArgD subfamily.</text>
</comment>
<dbReference type="InterPro" id="IPR015421">
    <property type="entry name" value="PyrdxlP-dep_Trfase_major"/>
</dbReference>
<dbReference type="PANTHER" id="PTHR11986">
    <property type="entry name" value="AMINOTRANSFERASE CLASS III"/>
    <property type="match status" value="1"/>
</dbReference>
<comment type="subcellular location">
    <subcellularLocation>
        <location evidence="5">Cytoplasm</location>
    </subcellularLocation>
</comment>
<comment type="subunit">
    <text evidence="5">Homodimer.</text>
</comment>
<dbReference type="InterPro" id="IPR015424">
    <property type="entry name" value="PyrdxlP-dep_Trfase"/>
</dbReference>
<feature type="binding site" evidence="5">
    <location>
        <begin position="223"/>
        <end position="226"/>
    </location>
    <ligand>
        <name>pyridoxal 5'-phosphate</name>
        <dbReference type="ChEBI" id="CHEBI:597326"/>
    </ligand>
</feature>
<keyword evidence="4 5" id="KW-0663">Pyridoxal phosphate</keyword>
<keyword evidence="3 5" id="KW-0808">Transferase</keyword>
<dbReference type="PANTHER" id="PTHR11986:SF79">
    <property type="entry name" value="ACETYLORNITHINE AMINOTRANSFERASE, MITOCHONDRIAL"/>
    <property type="match status" value="1"/>
</dbReference>
<gene>
    <name evidence="5" type="primary">argD</name>
    <name evidence="6" type="ORF">H8710_06815</name>
</gene>
<dbReference type="InterPro" id="IPR015422">
    <property type="entry name" value="PyrdxlP-dep_Trfase_small"/>
</dbReference>
<dbReference type="EC" id="2.6.1.11" evidence="5"/>
<dbReference type="RefSeq" id="WP_249294766.1">
    <property type="nucleotide sequence ID" value="NZ_JACRSV010000002.1"/>
</dbReference>
<accession>A0A926E5A5</accession>
<comment type="miscellaneous">
    <text evidence="5">May also have succinyldiaminopimelate aminotransferase activity, thus carrying out the corresponding step in lysine biosynthesis.</text>
</comment>
<sequence length="390" mass="41958">MDFQHVKEQDKQYIMNTYGRFDACIVKGKGAVCTDSNGKEYVDFTSGIGVNSLGFGDESWVKAVTEQAGNLAHISNLYYTLPDVELAKTLCEKTGYSRVFFGNSGAEANEGAIKVARKYSFDKYGPGRNGIITLLNSFHGRTVTTLAATGQEVFHNYFYPFTEGFSYSIANDFDDFLKAVGKTTCAVMMEFIQGEGGVNALDKDYVKKVVSYCNEHDILVIGDEVQTGIGRTGKLLCGEHFGVQPDITTLAKGLGGGLPIGAVLVNDKLKDVLGASTHGTTFGGNPVVCAGANAVLKKVANDPFLKEVELKGEKIRACLACCPEVKSLSGLGLMVGIELKTKKSADVAKACLEKGLLVLTAKTKVRLLPPLTITDEELTRGLNVLWEVLS</sequence>
<feature type="binding site" evidence="5">
    <location>
        <begin position="105"/>
        <end position="106"/>
    </location>
    <ligand>
        <name>pyridoxal 5'-phosphate</name>
        <dbReference type="ChEBI" id="CHEBI:597326"/>
    </ligand>
</feature>
<dbReference type="CDD" id="cd00610">
    <property type="entry name" value="OAT_like"/>
    <property type="match status" value="1"/>
</dbReference>
<dbReference type="GO" id="GO:0030170">
    <property type="term" value="F:pyridoxal phosphate binding"/>
    <property type="evidence" value="ECO:0007669"/>
    <property type="project" value="InterPro"/>
</dbReference>
<feature type="modified residue" description="N6-(pyridoxal phosphate)lysine" evidence="5">
    <location>
        <position position="252"/>
    </location>
</feature>
<dbReference type="GO" id="GO:0005737">
    <property type="term" value="C:cytoplasm"/>
    <property type="evidence" value="ECO:0007669"/>
    <property type="project" value="UniProtKB-SubCell"/>
</dbReference>
<evidence type="ECO:0000256" key="2">
    <source>
        <dbReference type="ARBA" id="ARBA00022605"/>
    </source>
</evidence>
<feature type="binding site" evidence="5">
    <location>
        <position position="141"/>
    </location>
    <ligand>
        <name>N(2)-acetyl-L-ornithine</name>
        <dbReference type="ChEBI" id="CHEBI:57805"/>
    </ligand>
</feature>
<dbReference type="FunFam" id="3.40.640.10:FF:000004">
    <property type="entry name" value="Acetylornithine aminotransferase"/>
    <property type="match status" value="1"/>
</dbReference>
<keyword evidence="1 5" id="KW-0032">Aminotransferase</keyword>
<dbReference type="NCBIfam" id="TIGR00707">
    <property type="entry name" value="argD"/>
    <property type="match status" value="1"/>
</dbReference>
<proteinExistence type="inferred from homology"/>
<dbReference type="GO" id="GO:0003992">
    <property type="term" value="F:N2-acetyl-L-ornithine:2-oxoglutarate 5-aminotransferase activity"/>
    <property type="evidence" value="ECO:0007669"/>
    <property type="project" value="UniProtKB-UniRule"/>
</dbReference>
<dbReference type="Gene3D" id="3.40.640.10">
    <property type="entry name" value="Type I PLP-dependent aspartate aminotransferase-like (Major domain)"/>
    <property type="match status" value="1"/>
</dbReference>
<dbReference type="InterPro" id="IPR004636">
    <property type="entry name" value="AcOrn/SuccOrn_fam"/>
</dbReference>
<dbReference type="InterPro" id="IPR050103">
    <property type="entry name" value="Class-III_PLP-dep_AT"/>
</dbReference>
<comment type="catalytic activity">
    <reaction evidence="5">
        <text>N(2)-acetyl-L-ornithine + 2-oxoglutarate = N-acetyl-L-glutamate 5-semialdehyde + L-glutamate</text>
        <dbReference type="Rhea" id="RHEA:18049"/>
        <dbReference type="ChEBI" id="CHEBI:16810"/>
        <dbReference type="ChEBI" id="CHEBI:29123"/>
        <dbReference type="ChEBI" id="CHEBI:29985"/>
        <dbReference type="ChEBI" id="CHEBI:57805"/>
        <dbReference type="EC" id="2.6.1.11"/>
    </reaction>
</comment>
<comment type="pathway">
    <text evidence="5">Amino-acid biosynthesis; L-arginine biosynthesis; N(2)-acetyl-L-ornithine from L-glutamate: step 4/4.</text>
</comment>
<organism evidence="6 7">
    <name type="scientific">Fumia xinanensis</name>
    <dbReference type="NCBI Taxonomy" id="2763659"/>
    <lineage>
        <taxon>Bacteria</taxon>
        <taxon>Bacillati</taxon>
        <taxon>Bacillota</taxon>
        <taxon>Clostridia</taxon>
        <taxon>Eubacteriales</taxon>
        <taxon>Oscillospiraceae</taxon>
        <taxon>Fumia</taxon>
    </lineage>
</organism>
<dbReference type="GO" id="GO:0042802">
    <property type="term" value="F:identical protein binding"/>
    <property type="evidence" value="ECO:0007669"/>
    <property type="project" value="TreeGrafter"/>
</dbReference>
<protein>
    <recommendedName>
        <fullName evidence="5">Acetylornithine aminotransferase</fullName>
        <shortName evidence="5">ACOAT</shortName>
        <ecNumber evidence="5">2.6.1.11</ecNumber>
    </recommendedName>
</protein>
<evidence type="ECO:0000256" key="3">
    <source>
        <dbReference type="ARBA" id="ARBA00022679"/>
    </source>
</evidence>
<dbReference type="Gene3D" id="3.90.1150.10">
    <property type="entry name" value="Aspartate Aminotransferase, domain 1"/>
    <property type="match status" value="1"/>
</dbReference>